<evidence type="ECO:0000259" key="1">
    <source>
        <dbReference type="PROSITE" id="PS50041"/>
    </source>
</evidence>
<dbReference type="EMBL" id="AMQN01000974">
    <property type="status" value="NOT_ANNOTATED_CDS"/>
    <property type="molecule type" value="Genomic_DNA"/>
</dbReference>
<dbReference type="Proteomes" id="UP000014760">
    <property type="component" value="Unassembled WGS sequence"/>
</dbReference>
<dbReference type="AlphaFoldDB" id="R7UTF0"/>
<sequence length="79" mass="8810">VVNSAFTDVMTGLNDRNEEGEYVWVESGEKAKNINWLKGDPNGSPGDGDCARLKFSAREGNTWKFADGGCRDRYNFICE</sequence>
<reference evidence="2 4" key="2">
    <citation type="journal article" date="2013" name="Nature">
        <title>Insights into bilaterian evolution from three spiralian genomes.</title>
        <authorList>
            <person name="Simakov O."/>
            <person name="Marletaz F."/>
            <person name="Cho S.J."/>
            <person name="Edsinger-Gonzales E."/>
            <person name="Havlak P."/>
            <person name="Hellsten U."/>
            <person name="Kuo D.H."/>
            <person name="Larsson T."/>
            <person name="Lv J."/>
            <person name="Arendt D."/>
            <person name="Savage R."/>
            <person name="Osoegawa K."/>
            <person name="de Jong P."/>
            <person name="Grimwood J."/>
            <person name="Chapman J.A."/>
            <person name="Shapiro H."/>
            <person name="Aerts A."/>
            <person name="Otillar R.P."/>
            <person name="Terry A.Y."/>
            <person name="Boore J.L."/>
            <person name="Grigoriev I.V."/>
            <person name="Lindberg D.R."/>
            <person name="Seaver E.C."/>
            <person name="Weisblat D.A."/>
            <person name="Putnam N.H."/>
            <person name="Rokhsar D.S."/>
        </authorList>
    </citation>
    <scope>NUCLEOTIDE SEQUENCE</scope>
    <source>
        <strain evidence="2 4">I ESC-2004</strain>
    </source>
</reference>
<dbReference type="SUPFAM" id="SSF56436">
    <property type="entry name" value="C-type lectin-like"/>
    <property type="match status" value="1"/>
</dbReference>
<feature type="domain" description="C-type lectin" evidence="1">
    <location>
        <begin position="1"/>
        <end position="79"/>
    </location>
</feature>
<dbReference type="InterPro" id="IPR016186">
    <property type="entry name" value="C-type_lectin-like/link_sf"/>
</dbReference>
<name>R7UTF0_CAPTE</name>
<evidence type="ECO:0000313" key="4">
    <source>
        <dbReference type="Proteomes" id="UP000014760"/>
    </source>
</evidence>
<dbReference type="Pfam" id="PF00059">
    <property type="entry name" value="Lectin_C"/>
    <property type="match status" value="1"/>
</dbReference>
<keyword evidence="4" id="KW-1185">Reference proteome</keyword>
<dbReference type="Gene3D" id="3.10.100.10">
    <property type="entry name" value="Mannose-Binding Protein A, subunit A"/>
    <property type="match status" value="1"/>
</dbReference>
<evidence type="ECO:0000313" key="3">
    <source>
        <dbReference type="EnsemblMetazoa" id="CapteP29611"/>
    </source>
</evidence>
<dbReference type="PROSITE" id="PS50041">
    <property type="entry name" value="C_TYPE_LECTIN_2"/>
    <property type="match status" value="1"/>
</dbReference>
<organism evidence="2">
    <name type="scientific">Capitella teleta</name>
    <name type="common">Polychaete worm</name>
    <dbReference type="NCBI Taxonomy" id="283909"/>
    <lineage>
        <taxon>Eukaryota</taxon>
        <taxon>Metazoa</taxon>
        <taxon>Spiralia</taxon>
        <taxon>Lophotrochozoa</taxon>
        <taxon>Annelida</taxon>
        <taxon>Polychaeta</taxon>
        <taxon>Sedentaria</taxon>
        <taxon>Scolecida</taxon>
        <taxon>Capitellidae</taxon>
        <taxon>Capitella</taxon>
    </lineage>
</organism>
<feature type="non-terminal residue" evidence="2">
    <location>
        <position position="1"/>
    </location>
</feature>
<dbReference type="OrthoDB" id="6051775at2759"/>
<feature type="non-terminal residue" evidence="2">
    <location>
        <position position="79"/>
    </location>
</feature>
<dbReference type="CDD" id="cd00037">
    <property type="entry name" value="CLECT"/>
    <property type="match status" value="1"/>
</dbReference>
<dbReference type="EnsemblMetazoa" id="CapteT29611">
    <property type="protein sequence ID" value="CapteP29611"/>
    <property type="gene ID" value="CapteG29611"/>
</dbReference>
<dbReference type="InterPro" id="IPR001304">
    <property type="entry name" value="C-type_lectin-like"/>
</dbReference>
<accession>R7UTF0</accession>
<gene>
    <name evidence="2" type="ORF">CAPTEDRAFT_29611</name>
</gene>
<reference evidence="4" key="1">
    <citation type="submission" date="2012-12" db="EMBL/GenBank/DDBJ databases">
        <authorList>
            <person name="Hellsten U."/>
            <person name="Grimwood J."/>
            <person name="Chapman J.A."/>
            <person name="Shapiro H."/>
            <person name="Aerts A."/>
            <person name="Otillar R.P."/>
            <person name="Terry A.Y."/>
            <person name="Boore J.L."/>
            <person name="Simakov O."/>
            <person name="Marletaz F."/>
            <person name="Cho S.-J."/>
            <person name="Edsinger-Gonzales E."/>
            <person name="Havlak P."/>
            <person name="Kuo D.-H."/>
            <person name="Larsson T."/>
            <person name="Lv J."/>
            <person name="Arendt D."/>
            <person name="Savage R."/>
            <person name="Osoegawa K."/>
            <person name="de Jong P."/>
            <person name="Lindberg D.R."/>
            <person name="Seaver E.C."/>
            <person name="Weisblat D.A."/>
            <person name="Putnam N.H."/>
            <person name="Grigoriev I.V."/>
            <person name="Rokhsar D.S."/>
        </authorList>
    </citation>
    <scope>NUCLEOTIDE SEQUENCE</scope>
    <source>
        <strain evidence="4">I ESC-2004</strain>
    </source>
</reference>
<reference evidence="3" key="3">
    <citation type="submission" date="2015-06" db="UniProtKB">
        <authorList>
            <consortium name="EnsemblMetazoa"/>
        </authorList>
    </citation>
    <scope>IDENTIFICATION</scope>
</reference>
<proteinExistence type="predicted"/>
<dbReference type="EMBL" id="KB298217">
    <property type="protein sequence ID" value="ELU09438.1"/>
    <property type="molecule type" value="Genomic_DNA"/>
</dbReference>
<protein>
    <recommendedName>
        <fullName evidence="1">C-type lectin domain-containing protein</fullName>
    </recommendedName>
</protein>
<dbReference type="InterPro" id="IPR016187">
    <property type="entry name" value="CTDL_fold"/>
</dbReference>
<dbReference type="HOGENOM" id="CLU_049894_19_0_1"/>
<evidence type="ECO:0000313" key="2">
    <source>
        <dbReference type="EMBL" id="ELU09438.1"/>
    </source>
</evidence>